<dbReference type="RefSeq" id="WP_076759364.1">
    <property type="nucleotide sequence ID" value="NZ_FTPL01000004.1"/>
</dbReference>
<dbReference type="AlphaFoldDB" id="A0A1U7PSC6"/>
<dbReference type="Pfam" id="PF06133">
    <property type="entry name" value="Com_YlbF"/>
    <property type="match status" value="1"/>
</dbReference>
<dbReference type="HAMAP" id="MF_01526">
    <property type="entry name" value="UPF0342"/>
    <property type="match status" value="1"/>
</dbReference>
<dbReference type="InterPro" id="IPR010368">
    <property type="entry name" value="Com_YlbF"/>
</dbReference>
<evidence type="ECO:0000313" key="2">
    <source>
        <dbReference type="EMBL" id="SIT90829.1"/>
    </source>
</evidence>
<evidence type="ECO:0000313" key="3">
    <source>
        <dbReference type="Proteomes" id="UP000187550"/>
    </source>
</evidence>
<protein>
    <recommendedName>
        <fullName evidence="1">UPF0342 protein SAMN05428946_2527</fullName>
    </recommendedName>
</protein>
<comment type="similarity">
    <text evidence="1">Belongs to the UPF0342 family.</text>
</comment>
<organism evidence="2 3">
    <name type="scientific">Edaphobacillus lindanitolerans</name>
    <dbReference type="NCBI Taxonomy" id="550447"/>
    <lineage>
        <taxon>Bacteria</taxon>
        <taxon>Bacillati</taxon>
        <taxon>Bacillota</taxon>
        <taxon>Bacilli</taxon>
        <taxon>Bacillales</taxon>
        <taxon>Bacillaceae</taxon>
        <taxon>Edaphobacillus</taxon>
    </lineage>
</organism>
<dbReference type="InterPro" id="IPR023378">
    <property type="entry name" value="YheA/YmcA-like_dom_sf"/>
</dbReference>
<keyword evidence="3" id="KW-1185">Reference proteome</keyword>
<dbReference type="OrthoDB" id="9811402at2"/>
<dbReference type="EMBL" id="FTPL01000004">
    <property type="protein sequence ID" value="SIT90829.1"/>
    <property type="molecule type" value="Genomic_DNA"/>
</dbReference>
<gene>
    <name evidence="2" type="ORF">SAMN05428946_2527</name>
</gene>
<name>A0A1U7PSC6_9BACI</name>
<dbReference type="SUPFAM" id="SSF158622">
    <property type="entry name" value="YheA/YmcA-like"/>
    <property type="match status" value="1"/>
</dbReference>
<dbReference type="Gene3D" id="1.20.1500.10">
    <property type="entry name" value="YheA/YmcA-like"/>
    <property type="match status" value="1"/>
</dbReference>
<accession>A0A1U7PSC6</accession>
<proteinExistence type="inferred from homology"/>
<evidence type="ECO:0000256" key="1">
    <source>
        <dbReference type="HAMAP-Rule" id="MF_01526"/>
    </source>
</evidence>
<reference evidence="3" key="1">
    <citation type="submission" date="2017-01" db="EMBL/GenBank/DDBJ databases">
        <authorList>
            <person name="Varghese N."/>
            <person name="Submissions S."/>
        </authorList>
    </citation>
    <scope>NUCLEOTIDE SEQUENCE [LARGE SCALE GENOMIC DNA]</scope>
    <source>
        <strain evidence="3">MNA4</strain>
    </source>
</reference>
<dbReference type="Proteomes" id="UP000187550">
    <property type="component" value="Unassembled WGS sequence"/>
</dbReference>
<sequence length="116" mass="13224">MTVNIYNDINRLEATFRQTDEYAALSLAIAAVKGDEEARKLFDSFRKIQLTLQQKQMSGEEISGEELEYAQKTAQLAQHNPKIAGMLQAEMQLSRIVEDVNQVLMKPVQELYEGME</sequence>
<dbReference type="STRING" id="550447.SAMN05428946_2527"/>